<feature type="signal peptide" evidence="2">
    <location>
        <begin position="1"/>
        <end position="21"/>
    </location>
</feature>
<feature type="region of interest" description="Disordered" evidence="1">
    <location>
        <begin position="26"/>
        <end position="50"/>
    </location>
</feature>
<keyword evidence="4" id="KW-1185">Reference proteome</keyword>
<proteinExistence type="predicted"/>
<dbReference type="Proteomes" id="UP001165678">
    <property type="component" value="Unassembled WGS sequence"/>
</dbReference>
<evidence type="ECO:0000256" key="2">
    <source>
        <dbReference type="SAM" id="SignalP"/>
    </source>
</evidence>
<dbReference type="RefSeq" id="WP_250934910.1">
    <property type="nucleotide sequence ID" value="NZ_JAMLJK010000001.1"/>
</dbReference>
<comment type="caution">
    <text evidence="3">The sequence shown here is derived from an EMBL/GenBank/DDBJ whole genome shotgun (WGS) entry which is preliminary data.</text>
</comment>
<keyword evidence="2" id="KW-0732">Signal</keyword>
<reference evidence="3" key="1">
    <citation type="submission" date="2022-11" db="EMBL/GenBank/DDBJ databases">
        <title>Larsenimonas rhizosphaerae sp. nov., isolated from a tidal mudflat.</title>
        <authorList>
            <person name="Lee S.D."/>
            <person name="Kim I.S."/>
        </authorList>
    </citation>
    <scope>NUCLEOTIDE SEQUENCE</scope>
    <source>
        <strain evidence="3">GH2-1</strain>
    </source>
</reference>
<accession>A0AA41ZNB4</accession>
<dbReference type="EMBL" id="JAPIVE010000002">
    <property type="protein sequence ID" value="MCX2524055.1"/>
    <property type="molecule type" value="Genomic_DNA"/>
</dbReference>
<sequence>MRRIMAVTTVILLTASAAAYAYAGSTDQKGQGGFAHPFDHQPSDKRHNMC</sequence>
<organism evidence="3 4">
    <name type="scientific">Larsenimonas rhizosphaerae</name>
    <dbReference type="NCBI Taxonomy" id="2944682"/>
    <lineage>
        <taxon>Bacteria</taxon>
        <taxon>Pseudomonadati</taxon>
        <taxon>Pseudomonadota</taxon>
        <taxon>Gammaproteobacteria</taxon>
        <taxon>Oceanospirillales</taxon>
        <taxon>Halomonadaceae</taxon>
        <taxon>Larsenimonas</taxon>
    </lineage>
</organism>
<name>A0AA41ZNB4_9GAMM</name>
<feature type="chain" id="PRO_5041441542" evidence="2">
    <location>
        <begin position="22"/>
        <end position="50"/>
    </location>
</feature>
<evidence type="ECO:0000313" key="4">
    <source>
        <dbReference type="Proteomes" id="UP001165678"/>
    </source>
</evidence>
<gene>
    <name evidence="3" type="ORF">OQ287_07375</name>
</gene>
<protein>
    <submittedName>
        <fullName evidence="3">Uncharacterized protein</fullName>
    </submittedName>
</protein>
<evidence type="ECO:0000256" key="1">
    <source>
        <dbReference type="SAM" id="MobiDB-lite"/>
    </source>
</evidence>
<dbReference type="AlphaFoldDB" id="A0AA41ZNB4"/>
<feature type="compositionally biased region" description="Basic and acidic residues" evidence="1">
    <location>
        <begin position="37"/>
        <end position="50"/>
    </location>
</feature>
<evidence type="ECO:0000313" key="3">
    <source>
        <dbReference type="EMBL" id="MCX2524055.1"/>
    </source>
</evidence>